<keyword evidence="1" id="KW-0808">Transferase</keyword>
<dbReference type="GO" id="GO:0019321">
    <property type="term" value="P:pentose metabolic process"/>
    <property type="evidence" value="ECO:0007669"/>
    <property type="project" value="TreeGrafter"/>
</dbReference>
<keyword evidence="2" id="KW-0418">Kinase</keyword>
<dbReference type="EMBL" id="OC943278">
    <property type="protein sequence ID" value="CAD7662592.1"/>
    <property type="molecule type" value="Genomic_DNA"/>
</dbReference>
<dbReference type="Proteomes" id="UP000728032">
    <property type="component" value="Unassembled WGS sequence"/>
</dbReference>
<feature type="domain" description="Carbohydrate kinase FGGY N-terminal" evidence="3">
    <location>
        <begin position="45"/>
        <end position="195"/>
    </location>
</feature>
<evidence type="ECO:0000256" key="1">
    <source>
        <dbReference type="ARBA" id="ARBA00022679"/>
    </source>
</evidence>
<name>A0A7R9MM29_9ACAR</name>
<protein>
    <recommendedName>
        <fullName evidence="3">Carbohydrate kinase FGGY N-terminal domain-containing protein</fullName>
    </recommendedName>
</protein>
<feature type="non-terminal residue" evidence="4">
    <location>
        <position position="199"/>
    </location>
</feature>
<evidence type="ECO:0000313" key="4">
    <source>
        <dbReference type="EMBL" id="CAD7662592.1"/>
    </source>
</evidence>
<accession>A0A7R9MM29</accession>
<evidence type="ECO:0000259" key="3">
    <source>
        <dbReference type="Pfam" id="PF00370"/>
    </source>
</evidence>
<organism evidence="4">
    <name type="scientific">Oppiella nova</name>
    <dbReference type="NCBI Taxonomy" id="334625"/>
    <lineage>
        <taxon>Eukaryota</taxon>
        <taxon>Metazoa</taxon>
        <taxon>Ecdysozoa</taxon>
        <taxon>Arthropoda</taxon>
        <taxon>Chelicerata</taxon>
        <taxon>Arachnida</taxon>
        <taxon>Acari</taxon>
        <taxon>Acariformes</taxon>
        <taxon>Sarcoptiformes</taxon>
        <taxon>Oribatida</taxon>
        <taxon>Brachypylina</taxon>
        <taxon>Oppioidea</taxon>
        <taxon>Oppiidae</taxon>
        <taxon>Oppiella</taxon>
    </lineage>
</organism>
<sequence length="199" mass="22102">MSTKWTDTKKKTVVIGVDVGSGSVRVALIKNMSTKWTDTKKKTVVIGVDVGSGSVRVALIKFESGVIEAKPLATHKKSITAHNPKAEWYEQNTDEIWDGLCYCVQECLKASKVNIEDISGISFSATCSLVIIDNKKKGNDVVMWMDHRAITEASLITKTKNEVLQQMGGNASPEYSLSKLLWLKRNDKQRFDEAIGFME</sequence>
<keyword evidence="5" id="KW-1185">Reference proteome</keyword>
<dbReference type="PANTHER" id="PTHR43435">
    <property type="entry name" value="RIBULOKINASE"/>
    <property type="match status" value="1"/>
</dbReference>
<dbReference type="PANTHER" id="PTHR43435:SF4">
    <property type="entry name" value="FGGY CARBOHYDRATE KINASE DOMAIN-CONTAINING PROTEIN"/>
    <property type="match status" value="1"/>
</dbReference>
<proteinExistence type="predicted"/>
<dbReference type="EMBL" id="CAJPVJ010028453">
    <property type="protein sequence ID" value="CAG2179728.1"/>
    <property type="molecule type" value="Genomic_DNA"/>
</dbReference>
<dbReference type="GO" id="GO:0005737">
    <property type="term" value="C:cytoplasm"/>
    <property type="evidence" value="ECO:0007669"/>
    <property type="project" value="TreeGrafter"/>
</dbReference>
<dbReference type="AlphaFoldDB" id="A0A7R9MM29"/>
<dbReference type="OrthoDB" id="203824at2759"/>
<evidence type="ECO:0000313" key="5">
    <source>
        <dbReference type="Proteomes" id="UP000728032"/>
    </source>
</evidence>
<reference evidence="4" key="1">
    <citation type="submission" date="2020-11" db="EMBL/GenBank/DDBJ databases">
        <authorList>
            <person name="Tran Van P."/>
        </authorList>
    </citation>
    <scope>NUCLEOTIDE SEQUENCE</scope>
</reference>
<gene>
    <name evidence="4" type="ORF">ONB1V03_LOCUS19152</name>
</gene>
<dbReference type="GO" id="GO:0019150">
    <property type="term" value="F:D-ribulokinase activity"/>
    <property type="evidence" value="ECO:0007669"/>
    <property type="project" value="TreeGrafter"/>
</dbReference>
<dbReference type="Gene3D" id="3.30.420.40">
    <property type="match status" value="1"/>
</dbReference>
<evidence type="ECO:0000256" key="2">
    <source>
        <dbReference type="ARBA" id="ARBA00022777"/>
    </source>
</evidence>
<dbReference type="SUPFAM" id="SSF53067">
    <property type="entry name" value="Actin-like ATPase domain"/>
    <property type="match status" value="1"/>
</dbReference>
<dbReference type="InterPro" id="IPR018484">
    <property type="entry name" value="FGGY_N"/>
</dbReference>
<dbReference type="InterPro" id="IPR043129">
    <property type="entry name" value="ATPase_NBD"/>
</dbReference>
<dbReference type="Pfam" id="PF00370">
    <property type="entry name" value="FGGY_N"/>
    <property type="match status" value="1"/>
</dbReference>